<evidence type="ECO:0000313" key="2">
    <source>
        <dbReference type="EMBL" id="VEP12934.1"/>
    </source>
</evidence>
<accession>A0A563VNB4</accession>
<dbReference type="EMBL" id="CAACVJ010000082">
    <property type="protein sequence ID" value="VEP12934.1"/>
    <property type="molecule type" value="Genomic_DNA"/>
</dbReference>
<dbReference type="Proteomes" id="UP000320055">
    <property type="component" value="Unassembled WGS sequence"/>
</dbReference>
<gene>
    <name evidence="2" type="ORF">H1P_1720010</name>
</gene>
<evidence type="ECO:0000313" key="3">
    <source>
        <dbReference type="Proteomes" id="UP000320055"/>
    </source>
</evidence>
<protein>
    <submittedName>
        <fullName evidence="2">Uncharacterized protein</fullName>
    </submittedName>
</protein>
<feature type="chain" id="PRO_5021778531" evidence="1">
    <location>
        <begin position="32"/>
        <end position="213"/>
    </location>
</feature>
<dbReference type="AlphaFoldDB" id="A0A563VNB4"/>
<dbReference type="RefSeq" id="WP_144871093.1">
    <property type="nucleotide sequence ID" value="NZ_LR213923.1"/>
</dbReference>
<feature type="signal peptide" evidence="1">
    <location>
        <begin position="1"/>
        <end position="31"/>
    </location>
</feature>
<dbReference type="OrthoDB" id="583362at2"/>
<keyword evidence="3" id="KW-1185">Reference proteome</keyword>
<organism evidence="2 3">
    <name type="scientific">Hyella patelloides LEGE 07179</name>
    <dbReference type="NCBI Taxonomy" id="945734"/>
    <lineage>
        <taxon>Bacteria</taxon>
        <taxon>Bacillati</taxon>
        <taxon>Cyanobacteriota</taxon>
        <taxon>Cyanophyceae</taxon>
        <taxon>Pleurocapsales</taxon>
        <taxon>Hyellaceae</taxon>
        <taxon>Hyella</taxon>
    </lineage>
</organism>
<reference evidence="2 3" key="1">
    <citation type="submission" date="2019-01" db="EMBL/GenBank/DDBJ databases">
        <authorList>
            <person name="Brito A."/>
        </authorList>
    </citation>
    <scope>NUCLEOTIDE SEQUENCE [LARGE SCALE GENOMIC DNA]</scope>
    <source>
        <strain evidence="2">1</strain>
    </source>
</reference>
<proteinExistence type="predicted"/>
<sequence>MVNKFISRVFKLRVLAIASITCIIPAGFASANTSSADYIFLVDSNQQSCQQIGEAYQEVKAFETANFYVNICQKDRNYYYLGEAKTGTIDTIFLPANALATGEMYRANNGNVAYIVTILANEAILSIERNGAQVLAENSLNKQCSNLDDILQIQGGIASQMYYPLSDVRILPDRGYIEVNPIETVDINSFYNFNFLAEYNPEAILNLQVCNPE</sequence>
<evidence type="ECO:0000256" key="1">
    <source>
        <dbReference type="SAM" id="SignalP"/>
    </source>
</evidence>
<name>A0A563VNB4_9CYAN</name>
<keyword evidence="1" id="KW-0732">Signal</keyword>